<feature type="transmembrane region" description="Helical" evidence="1">
    <location>
        <begin position="110"/>
        <end position="128"/>
    </location>
</feature>
<accession>A0A1G6VNI8</accession>
<dbReference type="Proteomes" id="UP000199060">
    <property type="component" value="Unassembled WGS sequence"/>
</dbReference>
<proteinExistence type="predicted"/>
<dbReference type="InterPro" id="IPR036927">
    <property type="entry name" value="Cyt_c_oxase-like_su1_sf"/>
</dbReference>
<feature type="transmembrane region" description="Helical" evidence="1">
    <location>
        <begin position="50"/>
        <end position="68"/>
    </location>
</feature>
<reference evidence="3" key="1">
    <citation type="submission" date="2016-10" db="EMBL/GenBank/DDBJ databases">
        <authorList>
            <person name="Varghese N."/>
            <person name="Submissions S."/>
        </authorList>
    </citation>
    <scope>NUCLEOTIDE SEQUENCE [LARGE SCALE GENOMIC DNA]</scope>
    <source>
        <strain evidence="3">DSM 23095</strain>
    </source>
</reference>
<dbReference type="RefSeq" id="WP_087940646.1">
    <property type="nucleotide sequence ID" value="NZ_FNAC01000037.1"/>
</dbReference>
<keyword evidence="1" id="KW-0472">Membrane</keyword>
<feature type="transmembrane region" description="Helical" evidence="1">
    <location>
        <begin position="80"/>
        <end position="98"/>
    </location>
</feature>
<evidence type="ECO:0000313" key="3">
    <source>
        <dbReference type="Proteomes" id="UP000199060"/>
    </source>
</evidence>
<feature type="transmembrane region" description="Helical" evidence="1">
    <location>
        <begin position="12"/>
        <end position="30"/>
    </location>
</feature>
<evidence type="ECO:0000313" key="2">
    <source>
        <dbReference type="EMBL" id="SDD55119.1"/>
    </source>
</evidence>
<name>A0A1G6VNI8_9BACT</name>
<dbReference type="Gene3D" id="1.20.210.10">
    <property type="entry name" value="Cytochrome c oxidase-like, subunit I domain"/>
    <property type="match status" value="1"/>
</dbReference>
<dbReference type="AlphaFoldDB" id="A0A1G6VNI8"/>
<sequence>MTEKQIEIRWLIFLLAILIISFGLLTRFAGDRSLDIQMYDTYYLIDHFHLFLFLLGALSAVYLLTYGLKILAKTYNTLKIFIMTFLGLLGIGLAGHLAVSLRKVIRTEHAESYGILPLIFGFAMLFLIRTKEIGNIK</sequence>
<gene>
    <name evidence="2" type="ORF">SAMN04488104_10371</name>
</gene>
<keyword evidence="1" id="KW-1133">Transmembrane helix</keyword>
<protein>
    <recommendedName>
        <fullName evidence="4">Cytochrome C and Quinol oxidase polypeptide I</fullName>
    </recommendedName>
</protein>
<keyword evidence="1" id="KW-0812">Transmembrane</keyword>
<dbReference type="EMBL" id="FNAC01000037">
    <property type="protein sequence ID" value="SDD55119.1"/>
    <property type="molecule type" value="Genomic_DNA"/>
</dbReference>
<organism evidence="2 3">
    <name type="scientific">Algoriphagus faecimaris</name>
    <dbReference type="NCBI Taxonomy" id="686796"/>
    <lineage>
        <taxon>Bacteria</taxon>
        <taxon>Pseudomonadati</taxon>
        <taxon>Bacteroidota</taxon>
        <taxon>Cytophagia</taxon>
        <taxon>Cytophagales</taxon>
        <taxon>Cyclobacteriaceae</taxon>
        <taxon>Algoriphagus</taxon>
    </lineage>
</organism>
<evidence type="ECO:0008006" key="4">
    <source>
        <dbReference type="Google" id="ProtNLM"/>
    </source>
</evidence>
<keyword evidence="3" id="KW-1185">Reference proteome</keyword>
<evidence type="ECO:0000256" key="1">
    <source>
        <dbReference type="SAM" id="Phobius"/>
    </source>
</evidence>
<dbReference type="SUPFAM" id="SSF81442">
    <property type="entry name" value="Cytochrome c oxidase subunit I-like"/>
    <property type="match status" value="1"/>
</dbReference>